<dbReference type="SUPFAM" id="SSF52210">
    <property type="entry name" value="Succinyl-CoA synthetase domains"/>
    <property type="match status" value="2"/>
</dbReference>
<evidence type="ECO:0000259" key="3">
    <source>
        <dbReference type="PROSITE" id="PS51186"/>
    </source>
</evidence>
<dbReference type="InterPro" id="IPR013815">
    <property type="entry name" value="ATP_grasp_subdomain_1"/>
</dbReference>
<dbReference type="Gene3D" id="3.40.50.720">
    <property type="entry name" value="NAD(P)-binding Rossmann-like Domain"/>
    <property type="match status" value="1"/>
</dbReference>
<dbReference type="Gene3D" id="3.30.470.20">
    <property type="entry name" value="ATP-grasp fold, B domain"/>
    <property type="match status" value="1"/>
</dbReference>
<dbReference type="InterPro" id="IPR003781">
    <property type="entry name" value="CoA-bd"/>
</dbReference>
<dbReference type="AlphaFoldDB" id="A0A6V8KM24"/>
<dbReference type="GO" id="GO:0046872">
    <property type="term" value="F:metal ion binding"/>
    <property type="evidence" value="ECO:0007669"/>
    <property type="project" value="InterPro"/>
</dbReference>
<evidence type="ECO:0000256" key="1">
    <source>
        <dbReference type="PROSITE-ProRule" id="PRU00409"/>
    </source>
</evidence>
<dbReference type="PROSITE" id="PS50975">
    <property type="entry name" value="ATP_GRASP"/>
    <property type="match status" value="1"/>
</dbReference>
<protein>
    <submittedName>
        <fullName evidence="4">GNAT family N-acetyltransferase</fullName>
    </submittedName>
</protein>
<keyword evidence="5" id="KW-1185">Reference proteome</keyword>
<evidence type="ECO:0000313" key="5">
    <source>
        <dbReference type="Proteomes" id="UP000482800"/>
    </source>
</evidence>
<dbReference type="Gene3D" id="3.40.50.261">
    <property type="entry name" value="Succinyl-CoA synthetase domains"/>
    <property type="match status" value="2"/>
</dbReference>
<dbReference type="InterPro" id="IPR032875">
    <property type="entry name" value="Succ_CoA_lig_flav_dom"/>
</dbReference>
<dbReference type="InterPro" id="IPR016181">
    <property type="entry name" value="Acyl_CoA_acyltransferase"/>
</dbReference>
<name>A0A6V8KM24_9ACTN</name>
<keyword evidence="1" id="KW-0547">Nucleotide-binding</keyword>
<sequence length="883" mass="90824">MSRFVVQDCDALTADGGIVRIRPAGDTDAAALGRLFAEASPESLRLRFFAAPGQSVIDTEVHRLVRAPGANHAAAVAVASGEVVGVASYERSPKTPARAEFAVFVAEPHRGRGIGTLLLEHLAAQARDNGIATLTGEVLPGNFRMLKVARDLTSGTAAHLADGVVDLNVGTAVDDATLLAVEARDRVAERECMRPMLAPRSVAVVGAGRRPGGIGHETLRAIVEGGFNGPVYAVNPRAETVAGAPSYPSLSQLPEPVDLVVVAVPGPAVRDVLTQAAQTGVRAAVILSSGFGEAGQDGQHMQADLVRLARGHGMRLVGPNCLGIVNTASDVRLNASFAPTAAPAGGLAIASQSGAVGIALLAQAARTGCGISTFVSLGNKADVSGNDLLAYWYDDPATRAVALYLESFGNPRKFARLVRALGRRKPVLAVKSGRSAAGRRAGASHTAAAAAPDVAVDALFAQAGVIRVDTLGELLDTARLLTEQPLPAGDRLAIIGNAGGVNVLAADAAEAVGLRVPAVPAADNPLDLGAGASPEAFAAAVDALAAGGEIDAVLLVVAATKANDVDAVLHRVTPVLDRHEHLTAAAVLIGATDPPAALGSRRTPVYDLPEQAVRALGNAARYGDWRRTPLGDRPVLHNLDRTGARTLVEAALADGGGWQPYPRIAALLGMYGIPVLASEQVCGEREAAAAAAAAGYPVVLKAADPDLVHKSDIGAVHIGLADADAVRTAYRAIGAALGRTDPPVLVQAMAHGQAELVAGVVHDPLFGSLVMLGLGGVHTDLLGDRVFRLVPMTSQDAGQMWRSLRAARLLTGYRGAPPVDTAAVEDLVLRLGRLAEDIPEIAELDLNPVLVGADGAVAVDAKLRLARVDAEPDPMLRRLRQPA</sequence>
<dbReference type="SUPFAM" id="SSF56059">
    <property type="entry name" value="Glutathione synthetase ATP-binding domain-like"/>
    <property type="match status" value="1"/>
</dbReference>
<evidence type="ECO:0000313" key="4">
    <source>
        <dbReference type="EMBL" id="GFJ81705.1"/>
    </source>
</evidence>
<dbReference type="Proteomes" id="UP000482800">
    <property type="component" value="Unassembled WGS sequence"/>
</dbReference>
<reference evidence="4 5" key="2">
    <citation type="submission" date="2020-03" db="EMBL/GenBank/DDBJ databases">
        <authorList>
            <person name="Ichikawa N."/>
            <person name="Kimura A."/>
            <person name="Kitahashi Y."/>
            <person name="Uohara A."/>
        </authorList>
    </citation>
    <scope>NUCLEOTIDE SEQUENCE [LARGE SCALE GENOMIC DNA]</scope>
    <source>
        <strain evidence="4 5">NBRC 108639</strain>
    </source>
</reference>
<dbReference type="SMART" id="SM00881">
    <property type="entry name" value="CoA_binding"/>
    <property type="match status" value="1"/>
</dbReference>
<feature type="domain" description="ATP-grasp" evidence="2">
    <location>
        <begin position="665"/>
        <end position="870"/>
    </location>
</feature>
<dbReference type="GO" id="GO:0005524">
    <property type="term" value="F:ATP binding"/>
    <property type="evidence" value="ECO:0007669"/>
    <property type="project" value="UniProtKB-UniRule"/>
</dbReference>
<dbReference type="PANTHER" id="PTHR42793:SF1">
    <property type="entry name" value="PEPTIDYL-LYSINE N-ACETYLTRANSFERASE PATZ"/>
    <property type="match status" value="1"/>
</dbReference>
<dbReference type="SUPFAM" id="SSF55729">
    <property type="entry name" value="Acyl-CoA N-acyltransferases (Nat)"/>
    <property type="match status" value="1"/>
</dbReference>
<dbReference type="EMBL" id="BLPF01000002">
    <property type="protein sequence ID" value="GFJ81705.1"/>
    <property type="molecule type" value="Genomic_DNA"/>
</dbReference>
<dbReference type="GO" id="GO:0016747">
    <property type="term" value="F:acyltransferase activity, transferring groups other than amino-acyl groups"/>
    <property type="evidence" value="ECO:0007669"/>
    <property type="project" value="InterPro"/>
</dbReference>
<evidence type="ECO:0000259" key="2">
    <source>
        <dbReference type="PROSITE" id="PS50975"/>
    </source>
</evidence>
<dbReference type="SUPFAM" id="SSF51735">
    <property type="entry name" value="NAD(P)-binding Rossmann-fold domains"/>
    <property type="match status" value="1"/>
</dbReference>
<dbReference type="PANTHER" id="PTHR42793">
    <property type="entry name" value="COA BINDING DOMAIN CONTAINING PROTEIN"/>
    <property type="match status" value="1"/>
</dbReference>
<gene>
    <name evidence="4" type="ORF">Phou_058850</name>
</gene>
<dbReference type="InterPro" id="IPR016102">
    <property type="entry name" value="Succinyl-CoA_synth-like"/>
</dbReference>
<dbReference type="CDD" id="cd04301">
    <property type="entry name" value="NAT_SF"/>
    <property type="match status" value="1"/>
</dbReference>
<dbReference type="Gene3D" id="3.40.630.30">
    <property type="match status" value="1"/>
</dbReference>
<proteinExistence type="predicted"/>
<dbReference type="InterPro" id="IPR000182">
    <property type="entry name" value="GNAT_dom"/>
</dbReference>
<dbReference type="Pfam" id="PF13549">
    <property type="entry name" value="ATP-grasp_5"/>
    <property type="match status" value="1"/>
</dbReference>
<reference evidence="4 5" key="1">
    <citation type="submission" date="2020-03" db="EMBL/GenBank/DDBJ databases">
        <title>Whole genome shotgun sequence of Phytohabitans houttuyneae NBRC 108639.</title>
        <authorList>
            <person name="Komaki H."/>
            <person name="Tamura T."/>
        </authorList>
    </citation>
    <scope>NUCLEOTIDE SEQUENCE [LARGE SCALE GENOMIC DNA]</scope>
    <source>
        <strain evidence="4 5">NBRC 108639</strain>
    </source>
</reference>
<dbReference type="PROSITE" id="PS51186">
    <property type="entry name" value="GNAT"/>
    <property type="match status" value="1"/>
</dbReference>
<dbReference type="RefSeq" id="WP_246273917.1">
    <property type="nucleotide sequence ID" value="NZ_BAABGO010000072.1"/>
</dbReference>
<keyword evidence="1" id="KW-0067">ATP-binding</keyword>
<dbReference type="Pfam" id="PF00583">
    <property type="entry name" value="Acetyltransf_1"/>
    <property type="match status" value="1"/>
</dbReference>
<dbReference type="InterPro" id="IPR036291">
    <property type="entry name" value="NAD(P)-bd_dom_sf"/>
</dbReference>
<comment type="caution">
    <text evidence="4">The sequence shown here is derived from an EMBL/GenBank/DDBJ whole genome shotgun (WGS) entry which is preliminary data.</text>
</comment>
<dbReference type="InterPro" id="IPR011761">
    <property type="entry name" value="ATP-grasp"/>
</dbReference>
<organism evidence="4 5">
    <name type="scientific">Phytohabitans houttuyneae</name>
    <dbReference type="NCBI Taxonomy" id="1076126"/>
    <lineage>
        <taxon>Bacteria</taxon>
        <taxon>Bacillati</taxon>
        <taxon>Actinomycetota</taxon>
        <taxon>Actinomycetes</taxon>
        <taxon>Micromonosporales</taxon>
        <taxon>Micromonosporaceae</taxon>
    </lineage>
</organism>
<dbReference type="Pfam" id="PF13380">
    <property type="entry name" value="CoA_binding_2"/>
    <property type="match status" value="1"/>
</dbReference>
<keyword evidence="4" id="KW-0808">Transferase</keyword>
<feature type="domain" description="N-acetyltransferase" evidence="3">
    <location>
        <begin position="19"/>
        <end position="184"/>
    </location>
</feature>
<dbReference type="Gene3D" id="3.30.1490.20">
    <property type="entry name" value="ATP-grasp fold, A domain"/>
    <property type="match status" value="1"/>
</dbReference>
<accession>A0A6V8KM24</accession>
<dbReference type="Pfam" id="PF13607">
    <property type="entry name" value="Succ_CoA_lig"/>
    <property type="match status" value="1"/>
</dbReference>